<feature type="transmembrane region" description="Helical" evidence="11">
    <location>
        <begin position="6"/>
        <end position="22"/>
    </location>
</feature>
<organism evidence="12 13">
    <name type="scientific">Hallella colorans</name>
    <dbReference type="NCBI Taxonomy" id="1703337"/>
    <lineage>
        <taxon>Bacteria</taxon>
        <taxon>Pseudomonadati</taxon>
        <taxon>Bacteroidota</taxon>
        <taxon>Bacteroidia</taxon>
        <taxon>Bacteroidales</taxon>
        <taxon>Prevotellaceae</taxon>
        <taxon>Hallella</taxon>
    </lineage>
</organism>
<comment type="similarity">
    <text evidence="9 11">Belongs to the fluoride channel Fluc/FEX (TC 1.A.43) family.</text>
</comment>
<name>A0A2U0UNV4_9BACT</name>
<dbReference type="Proteomes" id="UP000245870">
    <property type="component" value="Unassembled WGS sequence"/>
</dbReference>
<keyword evidence="4 11" id="KW-0812">Transmembrane</keyword>
<sequence>MFKDLIIVSIGSFFGGGLRFLVSKGIQTLTILSFPFGTLTVNVLGCLVIGFLSGMLATGAWLSPSMKLMLTTGLCGGFTTFSTFMHESSTMAKNEDFVTLAIYITASLVFGMIAVLAGHAVANSLR</sequence>
<evidence type="ECO:0000256" key="11">
    <source>
        <dbReference type="HAMAP-Rule" id="MF_00454"/>
    </source>
</evidence>
<evidence type="ECO:0000256" key="5">
    <source>
        <dbReference type="ARBA" id="ARBA00022989"/>
    </source>
</evidence>
<evidence type="ECO:0000313" key="12">
    <source>
        <dbReference type="EMBL" id="PVX59331.1"/>
    </source>
</evidence>
<feature type="binding site" evidence="11">
    <location>
        <position position="79"/>
    </location>
    <ligand>
        <name>Na(+)</name>
        <dbReference type="ChEBI" id="CHEBI:29101"/>
        <note>structural</note>
    </ligand>
</feature>
<dbReference type="GO" id="GO:0005886">
    <property type="term" value="C:plasma membrane"/>
    <property type="evidence" value="ECO:0007669"/>
    <property type="project" value="UniProtKB-SubCell"/>
</dbReference>
<dbReference type="NCBIfam" id="TIGR00494">
    <property type="entry name" value="crcB"/>
    <property type="match status" value="1"/>
</dbReference>
<dbReference type="Pfam" id="PF02537">
    <property type="entry name" value="CRCB"/>
    <property type="match status" value="1"/>
</dbReference>
<evidence type="ECO:0000256" key="9">
    <source>
        <dbReference type="ARBA" id="ARBA00035120"/>
    </source>
</evidence>
<keyword evidence="8 11" id="KW-0407">Ion channel</keyword>
<evidence type="ECO:0000256" key="3">
    <source>
        <dbReference type="ARBA" id="ARBA00022519"/>
    </source>
</evidence>
<dbReference type="GO" id="GO:0046872">
    <property type="term" value="F:metal ion binding"/>
    <property type="evidence" value="ECO:0007669"/>
    <property type="project" value="UniProtKB-KW"/>
</dbReference>
<comment type="subcellular location">
    <subcellularLocation>
        <location evidence="1 11">Cell membrane</location>
        <topology evidence="1 11">Multi-pass membrane protein</topology>
    </subcellularLocation>
</comment>
<feature type="transmembrane region" description="Helical" evidence="11">
    <location>
        <begin position="97"/>
        <end position="122"/>
    </location>
</feature>
<evidence type="ECO:0000256" key="1">
    <source>
        <dbReference type="ARBA" id="ARBA00004651"/>
    </source>
</evidence>
<evidence type="ECO:0000256" key="10">
    <source>
        <dbReference type="ARBA" id="ARBA00035585"/>
    </source>
</evidence>
<comment type="catalytic activity">
    <reaction evidence="10">
        <text>fluoride(in) = fluoride(out)</text>
        <dbReference type="Rhea" id="RHEA:76159"/>
        <dbReference type="ChEBI" id="CHEBI:17051"/>
    </reaction>
    <physiologicalReaction direction="left-to-right" evidence="10">
        <dbReference type="Rhea" id="RHEA:76160"/>
    </physiologicalReaction>
</comment>
<dbReference type="GO" id="GO:0140114">
    <property type="term" value="P:cellular detoxification of fluoride"/>
    <property type="evidence" value="ECO:0007669"/>
    <property type="project" value="UniProtKB-UniRule"/>
</dbReference>
<keyword evidence="11" id="KW-0915">Sodium</keyword>
<keyword evidence="11" id="KW-0813">Transport</keyword>
<proteinExistence type="inferred from homology"/>
<comment type="activity regulation">
    <text evidence="11">Na(+) is not transported, but it plays an essential structural role and its presence is essential for fluoride channel function.</text>
</comment>
<comment type="caution">
    <text evidence="12">The sequence shown here is derived from an EMBL/GenBank/DDBJ whole genome shotgun (WGS) entry which is preliminary data.</text>
</comment>
<dbReference type="OrthoDB" id="9815830at2"/>
<dbReference type="GO" id="GO:0062054">
    <property type="term" value="F:fluoride channel activity"/>
    <property type="evidence" value="ECO:0007669"/>
    <property type="project" value="UniProtKB-UniRule"/>
</dbReference>
<gene>
    <name evidence="11" type="primary">fluC</name>
    <name evidence="11" type="synonym">crcB</name>
    <name evidence="12" type="ORF">C7379_101101</name>
</gene>
<keyword evidence="11" id="KW-0479">Metal-binding</keyword>
<accession>A0A2U0UNV4</accession>
<dbReference type="RefSeq" id="WP_116615498.1">
    <property type="nucleotide sequence ID" value="NZ_CALDWB010000034.1"/>
</dbReference>
<evidence type="ECO:0000256" key="2">
    <source>
        <dbReference type="ARBA" id="ARBA00022475"/>
    </source>
</evidence>
<evidence type="ECO:0000256" key="4">
    <source>
        <dbReference type="ARBA" id="ARBA00022692"/>
    </source>
</evidence>
<feature type="binding site" evidence="11">
    <location>
        <position position="76"/>
    </location>
    <ligand>
        <name>Na(+)</name>
        <dbReference type="ChEBI" id="CHEBI:29101"/>
        <note>structural</note>
    </ligand>
</feature>
<feature type="transmembrane region" description="Helical" evidence="11">
    <location>
        <begin position="68"/>
        <end position="85"/>
    </location>
</feature>
<feature type="transmembrane region" description="Helical" evidence="11">
    <location>
        <begin position="34"/>
        <end position="62"/>
    </location>
</feature>
<reference evidence="12 13" key="1">
    <citation type="submission" date="2018-05" db="EMBL/GenBank/DDBJ databases">
        <title>Genomic Encyclopedia of Type Strains, Phase IV (KMG-IV): sequencing the most valuable type-strain genomes for metagenomic binning, comparative biology and taxonomic classification.</title>
        <authorList>
            <person name="Goeker M."/>
        </authorList>
    </citation>
    <scope>NUCLEOTIDE SEQUENCE [LARGE SCALE GENOMIC DNA]</scope>
    <source>
        <strain evidence="12 13">DSM 100333</strain>
    </source>
</reference>
<keyword evidence="3" id="KW-0997">Cell inner membrane</keyword>
<dbReference type="InterPro" id="IPR003691">
    <property type="entry name" value="FluC"/>
</dbReference>
<dbReference type="HAMAP" id="MF_00454">
    <property type="entry name" value="FluC"/>
    <property type="match status" value="1"/>
</dbReference>
<dbReference type="EMBL" id="QENY01000001">
    <property type="protein sequence ID" value="PVX59331.1"/>
    <property type="molecule type" value="Genomic_DNA"/>
</dbReference>
<dbReference type="AlphaFoldDB" id="A0A2U0UNV4"/>
<keyword evidence="2 11" id="KW-1003">Cell membrane</keyword>
<evidence type="ECO:0000256" key="8">
    <source>
        <dbReference type="ARBA" id="ARBA00023303"/>
    </source>
</evidence>
<evidence type="ECO:0000256" key="6">
    <source>
        <dbReference type="ARBA" id="ARBA00023065"/>
    </source>
</evidence>
<keyword evidence="7 11" id="KW-0472">Membrane</keyword>
<comment type="function">
    <text evidence="11">Fluoride-specific ion channel. Important for reducing fluoride concentration in the cell, thus reducing its toxicity.</text>
</comment>
<evidence type="ECO:0000256" key="7">
    <source>
        <dbReference type="ARBA" id="ARBA00023136"/>
    </source>
</evidence>
<keyword evidence="5 11" id="KW-1133">Transmembrane helix</keyword>
<protein>
    <recommendedName>
        <fullName evidence="11">Fluoride-specific ion channel FluC</fullName>
    </recommendedName>
</protein>
<dbReference type="PANTHER" id="PTHR28259:SF1">
    <property type="entry name" value="FLUORIDE EXPORT PROTEIN 1-RELATED"/>
    <property type="match status" value="1"/>
</dbReference>
<keyword evidence="6 11" id="KW-0406">Ion transport</keyword>
<evidence type="ECO:0000313" key="13">
    <source>
        <dbReference type="Proteomes" id="UP000245870"/>
    </source>
</evidence>
<dbReference type="PANTHER" id="PTHR28259">
    <property type="entry name" value="FLUORIDE EXPORT PROTEIN 1-RELATED"/>
    <property type="match status" value="1"/>
</dbReference>
<keyword evidence="13" id="KW-1185">Reference proteome</keyword>